<evidence type="ECO:0000313" key="3">
    <source>
        <dbReference type="EMBL" id="KAF7339311.1"/>
    </source>
</evidence>
<feature type="compositionally biased region" description="Pro residues" evidence="1">
    <location>
        <begin position="103"/>
        <end position="115"/>
    </location>
</feature>
<gene>
    <name evidence="3" type="ORF">MSAN_02144700</name>
</gene>
<protein>
    <recommendedName>
        <fullName evidence="5">Transmembrane protein</fullName>
    </recommendedName>
</protein>
<dbReference type="Proteomes" id="UP000623467">
    <property type="component" value="Unassembled WGS sequence"/>
</dbReference>
<keyword evidence="4" id="KW-1185">Reference proteome</keyword>
<feature type="compositionally biased region" description="Pro residues" evidence="1">
    <location>
        <begin position="361"/>
        <end position="376"/>
    </location>
</feature>
<dbReference type="AlphaFoldDB" id="A0A8H7CKA7"/>
<dbReference type="EMBL" id="JACAZH010000031">
    <property type="protein sequence ID" value="KAF7339311.1"/>
    <property type="molecule type" value="Genomic_DNA"/>
</dbReference>
<name>A0A8H7CKA7_9AGAR</name>
<proteinExistence type="predicted"/>
<evidence type="ECO:0000256" key="1">
    <source>
        <dbReference type="SAM" id="MobiDB-lite"/>
    </source>
</evidence>
<feature type="compositionally biased region" description="Pro residues" evidence="1">
    <location>
        <begin position="169"/>
        <end position="180"/>
    </location>
</feature>
<organism evidence="3 4">
    <name type="scientific">Mycena sanguinolenta</name>
    <dbReference type="NCBI Taxonomy" id="230812"/>
    <lineage>
        <taxon>Eukaryota</taxon>
        <taxon>Fungi</taxon>
        <taxon>Dikarya</taxon>
        <taxon>Basidiomycota</taxon>
        <taxon>Agaricomycotina</taxon>
        <taxon>Agaricomycetes</taxon>
        <taxon>Agaricomycetidae</taxon>
        <taxon>Agaricales</taxon>
        <taxon>Marasmiineae</taxon>
        <taxon>Mycenaceae</taxon>
        <taxon>Mycena</taxon>
    </lineage>
</organism>
<feature type="region of interest" description="Disordered" evidence="1">
    <location>
        <begin position="361"/>
        <end position="412"/>
    </location>
</feature>
<feature type="compositionally biased region" description="Low complexity" evidence="1">
    <location>
        <begin position="381"/>
        <end position="412"/>
    </location>
</feature>
<feature type="region of interest" description="Disordered" evidence="1">
    <location>
        <begin position="92"/>
        <end position="196"/>
    </location>
</feature>
<reference evidence="3" key="1">
    <citation type="submission" date="2020-05" db="EMBL/GenBank/DDBJ databases">
        <title>Mycena genomes resolve the evolution of fungal bioluminescence.</title>
        <authorList>
            <person name="Tsai I.J."/>
        </authorList>
    </citation>
    <scope>NUCLEOTIDE SEQUENCE</scope>
    <source>
        <strain evidence="3">160909Yilan</strain>
    </source>
</reference>
<feature type="transmembrane region" description="Helical" evidence="2">
    <location>
        <begin position="70"/>
        <end position="90"/>
    </location>
</feature>
<feature type="transmembrane region" description="Helical" evidence="2">
    <location>
        <begin position="316"/>
        <end position="340"/>
    </location>
</feature>
<evidence type="ECO:0000313" key="4">
    <source>
        <dbReference type="Proteomes" id="UP000623467"/>
    </source>
</evidence>
<dbReference type="OrthoDB" id="3071328at2759"/>
<keyword evidence="2" id="KW-1133">Transmembrane helix</keyword>
<sequence length="596" mass="64340">MNSFAKIITSASVSVPVSFSVIFSVTSFISSVIFSSVDTSTVKKAAWTATRCVSPSPTATILTQKEAGTFTLGFLAFACVGIALASGSWARTPHSGRLKRQAPPLPPPPPPPPSPAQNNDSRNGENDEQNPGDNNGNTGGDGDGDPLQDAVTNVNDADTKGDGLSTSPAPAPEDPPPPPSGVDADDKDKDSNGRSASQGGFFWLLVIMAGSLGLKKWTRSVRNVNAQPTLRPASTRISGLLKRPNKEICVAGTPVLKPTPTRVLSGQQVLQPLEAIALQILKDIALVVVSSEPSRVLSTITPSRCQPGLASWSRTWSFLVFAAFPVLWIVGSTIWLLLFVANRPSSTSELGHVEDIVLDPPDPPPFRAPSVSPPSTPCRIPLPLSAPTTPATSTPTPQPQPSSCAPTPTPQARKAAHAIGYLKARTALRVAHRAACIRAAVEAKKAELEAKGEKETGERRRAIAFLKGRITIRIARDERETETDAGQRERRRRVRAVQREVWRKLVESRFGGRRGLRVRGRRIIKGSEQRASNTALFPLAVRYPRGHSVRRRHIPSFLFSLFHLLPFPYLSPTHSSLPLVAGRRTYCMYTRKCTLA</sequence>
<evidence type="ECO:0008006" key="5">
    <source>
        <dbReference type="Google" id="ProtNLM"/>
    </source>
</evidence>
<accession>A0A8H7CKA7</accession>
<evidence type="ECO:0000256" key="2">
    <source>
        <dbReference type="SAM" id="Phobius"/>
    </source>
</evidence>
<comment type="caution">
    <text evidence="3">The sequence shown here is derived from an EMBL/GenBank/DDBJ whole genome shotgun (WGS) entry which is preliminary data.</text>
</comment>
<keyword evidence="2" id="KW-0472">Membrane</keyword>
<keyword evidence="2" id="KW-0812">Transmembrane</keyword>
<feature type="transmembrane region" description="Helical" evidence="2">
    <location>
        <begin position="12"/>
        <end position="34"/>
    </location>
</feature>